<feature type="region of interest" description="Disordered" evidence="1">
    <location>
        <begin position="1"/>
        <end position="49"/>
    </location>
</feature>
<feature type="compositionally biased region" description="Basic and acidic residues" evidence="1">
    <location>
        <begin position="1"/>
        <end position="11"/>
    </location>
</feature>
<feature type="region of interest" description="Disordered" evidence="1">
    <location>
        <begin position="89"/>
        <end position="108"/>
    </location>
</feature>
<organism evidence="2">
    <name type="scientific">marine sediment metagenome</name>
    <dbReference type="NCBI Taxonomy" id="412755"/>
    <lineage>
        <taxon>unclassified sequences</taxon>
        <taxon>metagenomes</taxon>
        <taxon>ecological metagenomes</taxon>
    </lineage>
</organism>
<accession>A0A0F9KS44</accession>
<gene>
    <name evidence="2" type="ORF">LCGC14_1668200</name>
</gene>
<proteinExistence type="predicted"/>
<name>A0A0F9KS44_9ZZZZ</name>
<evidence type="ECO:0000313" key="2">
    <source>
        <dbReference type="EMBL" id="KKM18190.1"/>
    </source>
</evidence>
<comment type="caution">
    <text evidence="2">The sequence shown here is derived from an EMBL/GenBank/DDBJ whole genome shotgun (WGS) entry which is preliminary data.</text>
</comment>
<sequence length="277" mass="31530">MAEKDKGKPVEPVEPDPNDPTPQPDPGPEPKPTEPPAPTIPKEYEGKSMEDVIKMVADAQKELGGKAKEIGDLKNNLAYSDQLRELAMQRAREPQPVQPEEVKPDWNFEKPIESVEQIVDKRLAAREKKTQEYNVQRVREEAQSNYAEGRRLSLKRNPALFEGIERDVENAVYEGWTKGQVKLHDLRNPDAWDIVAKMHHLRDNRIDRLQPTAIQPVETIEGQLPTPAPPGTTEKPFTGLDYTDRETQKMMDQFGLTKEEAEEIIKEEQEAIAKGER</sequence>
<protein>
    <submittedName>
        <fullName evidence="2">Uncharacterized protein</fullName>
    </submittedName>
</protein>
<feature type="compositionally biased region" description="Pro residues" evidence="1">
    <location>
        <begin position="18"/>
        <end position="39"/>
    </location>
</feature>
<dbReference type="EMBL" id="LAZR01014275">
    <property type="protein sequence ID" value="KKM18190.1"/>
    <property type="molecule type" value="Genomic_DNA"/>
</dbReference>
<evidence type="ECO:0000256" key="1">
    <source>
        <dbReference type="SAM" id="MobiDB-lite"/>
    </source>
</evidence>
<reference evidence="2" key="1">
    <citation type="journal article" date="2015" name="Nature">
        <title>Complex archaea that bridge the gap between prokaryotes and eukaryotes.</title>
        <authorList>
            <person name="Spang A."/>
            <person name="Saw J.H."/>
            <person name="Jorgensen S.L."/>
            <person name="Zaremba-Niedzwiedzka K."/>
            <person name="Martijn J."/>
            <person name="Lind A.E."/>
            <person name="van Eijk R."/>
            <person name="Schleper C."/>
            <person name="Guy L."/>
            <person name="Ettema T.J."/>
        </authorList>
    </citation>
    <scope>NUCLEOTIDE SEQUENCE</scope>
</reference>
<dbReference type="AlphaFoldDB" id="A0A0F9KS44"/>
<feature type="region of interest" description="Disordered" evidence="1">
    <location>
        <begin position="221"/>
        <end position="242"/>
    </location>
</feature>